<evidence type="ECO:0008006" key="4">
    <source>
        <dbReference type="Google" id="ProtNLM"/>
    </source>
</evidence>
<dbReference type="Proteomes" id="UP001432322">
    <property type="component" value="Unassembled WGS sequence"/>
</dbReference>
<dbReference type="PANTHER" id="PTHR47533:SF4">
    <property type="entry name" value="AB HYDROLASE-1 DOMAIN-CONTAINING PROTEIN"/>
    <property type="match status" value="1"/>
</dbReference>
<keyword evidence="1" id="KW-0472">Membrane</keyword>
<reference evidence="2" key="1">
    <citation type="submission" date="2023-10" db="EMBL/GenBank/DDBJ databases">
        <title>Genome assembly of Pristionchus species.</title>
        <authorList>
            <person name="Yoshida K."/>
            <person name="Sommer R.J."/>
        </authorList>
    </citation>
    <scope>NUCLEOTIDE SEQUENCE</scope>
    <source>
        <strain evidence="2">RS5133</strain>
    </source>
</reference>
<gene>
    <name evidence="2" type="ORF">PFISCL1PPCAC_2237</name>
</gene>
<evidence type="ECO:0000313" key="2">
    <source>
        <dbReference type="EMBL" id="GMT10940.1"/>
    </source>
</evidence>
<organism evidence="2 3">
    <name type="scientific">Pristionchus fissidentatus</name>
    <dbReference type="NCBI Taxonomy" id="1538716"/>
    <lineage>
        <taxon>Eukaryota</taxon>
        <taxon>Metazoa</taxon>
        <taxon>Ecdysozoa</taxon>
        <taxon>Nematoda</taxon>
        <taxon>Chromadorea</taxon>
        <taxon>Rhabditida</taxon>
        <taxon>Rhabditina</taxon>
        <taxon>Diplogasteromorpha</taxon>
        <taxon>Diplogasteroidea</taxon>
        <taxon>Neodiplogasteridae</taxon>
        <taxon>Pristionchus</taxon>
    </lineage>
</organism>
<name>A0AAV5UUH5_9BILA</name>
<proteinExistence type="predicted"/>
<dbReference type="PANTHER" id="PTHR47533">
    <property type="entry name" value="PROTEIN CBG21859"/>
    <property type="match status" value="1"/>
</dbReference>
<dbReference type="AlphaFoldDB" id="A0AAV5UUH5"/>
<protein>
    <recommendedName>
        <fullName evidence="4">Transmembrane protein 138</fullName>
    </recommendedName>
</protein>
<sequence>MLDIKVEFVKEVDSKSTLRNISEGRTLTRMDGSMLSRERVAQFDHSGVVRFSIDRFYERQRGSNVEESEISFFTVFKWEILILIFIALSLASLCEFLLNYTLDRLVAKSVSYFVSVLFLLSLTVIVFHHSAGFRGNNVVISPGRNEKFLDLIT</sequence>
<evidence type="ECO:0000313" key="3">
    <source>
        <dbReference type="Proteomes" id="UP001432322"/>
    </source>
</evidence>
<feature type="transmembrane region" description="Helical" evidence="1">
    <location>
        <begin position="110"/>
        <end position="127"/>
    </location>
</feature>
<keyword evidence="1" id="KW-0812">Transmembrane</keyword>
<comment type="caution">
    <text evidence="2">The sequence shown here is derived from an EMBL/GenBank/DDBJ whole genome shotgun (WGS) entry which is preliminary data.</text>
</comment>
<keyword evidence="1" id="KW-1133">Transmembrane helix</keyword>
<keyword evidence="3" id="KW-1185">Reference proteome</keyword>
<accession>A0AAV5UUH5</accession>
<evidence type="ECO:0000256" key="1">
    <source>
        <dbReference type="SAM" id="Phobius"/>
    </source>
</evidence>
<dbReference type="EMBL" id="BTSY01000001">
    <property type="protein sequence ID" value="GMT10940.1"/>
    <property type="molecule type" value="Genomic_DNA"/>
</dbReference>
<feature type="transmembrane region" description="Helical" evidence="1">
    <location>
        <begin position="80"/>
        <end position="98"/>
    </location>
</feature>